<dbReference type="Pfam" id="PF13557">
    <property type="entry name" value="Phenol_MetA_deg"/>
    <property type="match status" value="1"/>
</dbReference>
<sequence>MRKNTKYKLITGSVLLLASSCGFATENGGGMYPNGSENYLAAAVPPPGVYLQGFASSYHADELHDNSGNKIPVDFKVDANAFAPRLIWVTPQTVLGGNLVFHAIAPLVNLKVSVNGASQTKSGLGDMLFGTAIAYHASDKLHYVVGVDVNTPTGEYDKNNLANIGRNYWNVEPLIGVSYVQQSGINGDLKVMYDYNWKNKDTNYKSGQELHADYALGWGLGNGWVVGVGGYIYRQTTDDKGPAAPENGNRGQAFAIGPSIKYDNGKGFFVTAKWQKESGVENRAKGSEFKVKLSIPF</sequence>
<feature type="chain" id="PRO_5013164835" evidence="1">
    <location>
        <begin position="25"/>
        <end position="297"/>
    </location>
</feature>
<dbReference type="AlphaFoldDB" id="A0A1Y6C8J9"/>
<evidence type="ECO:0000313" key="2">
    <source>
        <dbReference type="EMBL" id="SMF49142.1"/>
    </source>
</evidence>
<dbReference type="Proteomes" id="UP000192920">
    <property type="component" value="Unassembled WGS sequence"/>
</dbReference>
<dbReference type="InterPro" id="IPR025737">
    <property type="entry name" value="FApF"/>
</dbReference>
<organism evidence="2 3">
    <name type="scientific">Pseudogulbenkiania subflava DSM 22618</name>
    <dbReference type="NCBI Taxonomy" id="1123014"/>
    <lineage>
        <taxon>Bacteria</taxon>
        <taxon>Pseudomonadati</taxon>
        <taxon>Pseudomonadota</taxon>
        <taxon>Betaproteobacteria</taxon>
        <taxon>Neisseriales</taxon>
        <taxon>Chromobacteriaceae</taxon>
        <taxon>Pseudogulbenkiania</taxon>
    </lineage>
</organism>
<evidence type="ECO:0000313" key="3">
    <source>
        <dbReference type="Proteomes" id="UP000192920"/>
    </source>
</evidence>
<accession>A0A1Y6C8J9</accession>
<keyword evidence="1" id="KW-0732">Signal</keyword>
<keyword evidence="3" id="KW-1185">Reference proteome</keyword>
<dbReference type="STRING" id="1123014.SAMN02745746_03620"/>
<evidence type="ECO:0000256" key="1">
    <source>
        <dbReference type="SAM" id="SignalP"/>
    </source>
</evidence>
<gene>
    <name evidence="2" type="ORF">SAMN02745746_03620</name>
</gene>
<dbReference type="RefSeq" id="WP_085277627.1">
    <property type="nucleotide sequence ID" value="NZ_FXAG01000026.1"/>
</dbReference>
<dbReference type="PROSITE" id="PS51257">
    <property type="entry name" value="PROKAR_LIPOPROTEIN"/>
    <property type="match status" value="1"/>
</dbReference>
<protein>
    <submittedName>
        <fullName evidence="2">Uncharacterized conserved protein</fullName>
    </submittedName>
</protein>
<name>A0A1Y6C8J9_9NEIS</name>
<proteinExistence type="predicted"/>
<dbReference type="EMBL" id="FXAG01000026">
    <property type="protein sequence ID" value="SMF49142.1"/>
    <property type="molecule type" value="Genomic_DNA"/>
</dbReference>
<reference evidence="3" key="1">
    <citation type="submission" date="2017-04" db="EMBL/GenBank/DDBJ databases">
        <authorList>
            <person name="Varghese N."/>
            <person name="Submissions S."/>
        </authorList>
    </citation>
    <scope>NUCLEOTIDE SEQUENCE [LARGE SCALE GENOMIC DNA]</scope>
    <source>
        <strain evidence="3">DSM 22618</strain>
    </source>
</reference>
<feature type="signal peptide" evidence="1">
    <location>
        <begin position="1"/>
        <end position="24"/>
    </location>
</feature>